<dbReference type="Proteomes" id="UP000694395">
    <property type="component" value="Chromosome 21"/>
</dbReference>
<reference evidence="5" key="2">
    <citation type="submission" date="2025-08" db="UniProtKB">
        <authorList>
            <consortium name="Ensembl"/>
        </authorList>
    </citation>
    <scope>IDENTIFICATION</scope>
</reference>
<dbReference type="SUPFAM" id="SSF51430">
    <property type="entry name" value="NAD(P)-linked oxidoreductase"/>
    <property type="match status" value="1"/>
</dbReference>
<evidence type="ECO:0000256" key="1">
    <source>
        <dbReference type="ARBA" id="ARBA00006515"/>
    </source>
</evidence>
<dbReference type="Gene3D" id="3.20.20.100">
    <property type="entry name" value="NADP-dependent oxidoreductase domain"/>
    <property type="match status" value="1"/>
</dbReference>
<evidence type="ECO:0000256" key="3">
    <source>
        <dbReference type="ARBA" id="ARBA00023002"/>
    </source>
</evidence>
<dbReference type="AlphaFoldDB" id="A0A8K9WVV8"/>
<sequence>NHIPNPNPKPLTLTLSQTLTLYHTITLTLTLNPNPKPIPKLNPKNLGKSGLRVSCLGLGTWVTFGSQITDEMAESLMTIAYDNGVNLFDTAEVYASGRYATLSPLLHPVGKQIIHRWLNAHPLTLFHSFSPSVSVTDGDSSAIILK</sequence>
<dbReference type="InterPro" id="IPR036812">
    <property type="entry name" value="NAD(P)_OxRdtase_dom_sf"/>
</dbReference>
<feature type="domain" description="NADP-dependent oxidoreductase" evidence="4">
    <location>
        <begin position="56"/>
        <end position="97"/>
    </location>
</feature>
<proteinExistence type="inferred from homology"/>
<dbReference type="InterPro" id="IPR005399">
    <property type="entry name" value="K_chnl_volt-dep_bsu_KCNAB-rel"/>
</dbReference>
<evidence type="ECO:0000313" key="5">
    <source>
        <dbReference type="Ensembl" id="ENSOMYP00000124056.1"/>
    </source>
</evidence>
<dbReference type="Pfam" id="PF00248">
    <property type="entry name" value="Aldo_ket_red"/>
    <property type="match status" value="1"/>
</dbReference>
<name>A0A8K9WVV8_ONCMY</name>
<keyword evidence="3" id="KW-0560">Oxidoreductase</keyword>
<evidence type="ECO:0000313" key="6">
    <source>
        <dbReference type="Proteomes" id="UP000694395"/>
    </source>
</evidence>
<protein>
    <recommendedName>
        <fullName evidence="4">NADP-dependent oxidoreductase domain-containing protein</fullName>
    </recommendedName>
</protein>
<evidence type="ECO:0000256" key="2">
    <source>
        <dbReference type="ARBA" id="ARBA00022857"/>
    </source>
</evidence>
<dbReference type="PANTHER" id="PTHR43150:SF3">
    <property type="entry name" value="VOLTAGE-GATED POTASSIUM CHANNEL SUBUNIT BETA-3"/>
    <property type="match status" value="1"/>
</dbReference>
<keyword evidence="6" id="KW-1185">Reference proteome</keyword>
<dbReference type="Ensembl" id="ENSOMYT00000117524.1">
    <property type="protein sequence ID" value="ENSOMYP00000124056.1"/>
    <property type="gene ID" value="ENSOMYG00000024410.2"/>
</dbReference>
<accession>A0A8K9WVV8</accession>
<dbReference type="GO" id="GO:0015459">
    <property type="term" value="F:potassium channel regulator activity"/>
    <property type="evidence" value="ECO:0007669"/>
    <property type="project" value="TreeGrafter"/>
</dbReference>
<dbReference type="PANTHER" id="PTHR43150">
    <property type="entry name" value="HYPERKINETIC, ISOFORM M"/>
    <property type="match status" value="1"/>
</dbReference>
<evidence type="ECO:0000259" key="4">
    <source>
        <dbReference type="Pfam" id="PF00248"/>
    </source>
</evidence>
<comment type="similarity">
    <text evidence="1">Belongs to the shaker potassium channel beta subunit family.</text>
</comment>
<reference evidence="5" key="1">
    <citation type="submission" date="2020-07" db="EMBL/GenBank/DDBJ databases">
        <title>A long reads based de novo assembly of the rainbow trout Arlee double haploid line genome.</title>
        <authorList>
            <person name="Gao G."/>
            <person name="Palti Y."/>
        </authorList>
    </citation>
    <scope>NUCLEOTIDE SEQUENCE [LARGE SCALE GENOMIC DNA]</scope>
</reference>
<dbReference type="GO" id="GO:0016491">
    <property type="term" value="F:oxidoreductase activity"/>
    <property type="evidence" value="ECO:0007669"/>
    <property type="project" value="UniProtKB-KW"/>
</dbReference>
<dbReference type="GO" id="GO:1901379">
    <property type="term" value="P:regulation of potassium ion transmembrane transport"/>
    <property type="evidence" value="ECO:0007669"/>
    <property type="project" value="TreeGrafter"/>
</dbReference>
<dbReference type="GO" id="GO:0044325">
    <property type="term" value="F:transmembrane transporter binding"/>
    <property type="evidence" value="ECO:0007669"/>
    <property type="project" value="TreeGrafter"/>
</dbReference>
<dbReference type="GeneTree" id="ENSGT00940000159306"/>
<keyword evidence="2" id="KW-0521">NADP</keyword>
<reference evidence="5" key="3">
    <citation type="submission" date="2025-09" db="UniProtKB">
        <authorList>
            <consortium name="Ensembl"/>
        </authorList>
    </citation>
    <scope>IDENTIFICATION</scope>
</reference>
<organism evidence="5 6">
    <name type="scientific">Oncorhynchus mykiss</name>
    <name type="common">Rainbow trout</name>
    <name type="synonym">Salmo gairdneri</name>
    <dbReference type="NCBI Taxonomy" id="8022"/>
    <lineage>
        <taxon>Eukaryota</taxon>
        <taxon>Metazoa</taxon>
        <taxon>Chordata</taxon>
        <taxon>Craniata</taxon>
        <taxon>Vertebrata</taxon>
        <taxon>Euteleostomi</taxon>
        <taxon>Actinopterygii</taxon>
        <taxon>Neopterygii</taxon>
        <taxon>Teleostei</taxon>
        <taxon>Protacanthopterygii</taxon>
        <taxon>Salmoniformes</taxon>
        <taxon>Salmonidae</taxon>
        <taxon>Salmoninae</taxon>
        <taxon>Oncorhynchus</taxon>
    </lineage>
</organism>
<dbReference type="InterPro" id="IPR023210">
    <property type="entry name" value="NADP_OxRdtase_dom"/>
</dbReference>
<dbReference type="GO" id="GO:0008076">
    <property type="term" value="C:voltage-gated potassium channel complex"/>
    <property type="evidence" value="ECO:0007669"/>
    <property type="project" value="TreeGrafter"/>
</dbReference>